<dbReference type="EMBL" id="JAEUBG010002645">
    <property type="protein sequence ID" value="KAH3684263.1"/>
    <property type="molecule type" value="Genomic_DNA"/>
</dbReference>
<comment type="caution">
    <text evidence="1">The sequence shown here is derived from an EMBL/GenBank/DDBJ whole genome shotgun (WGS) entry which is preliminary data.</text>
</comment>
<organism evidence="1 2">
    <name type="scientific">Wickerhamomyces pijperi</name>
    <name type="common">Yeast</name>
    <name type="synonym">Pichia pijperi</name>
    <dbReference type="NCBI Taxonomy" id="599730"/>
    <lineage>
        <taxon>Eukaryota</taxon>
        <taxon>Fungi</taxon>
        <taxon>Dikarya</taxon>
        <taxon>Ascomycota</taxon>
        <taxon>Saccharomycotina</taxon>
        <taxon>Saccharomycetes</taxon>
        <taxon>Phaffomycetales</taxon>
        <taxon>Wickerhamomycetaceae</taxon>
        <taxon>Wickerhamomyces</taxon>
    </lineage>
</organism>
<accession>A0A9P8Q537</accession>
<proteinExistence type="predicted"/>
<protein>
    <submittedName>
        <fullName evidence="1">Uncharacterized protein</fullName>
    </submittedName>
</protein>
<evidence type="ECO:0000313" key="2">
    <source>
        <dbReference type="Proteomes" id="UP000774326"/>
    </source>
</evidence>
<keyword evidence="2" id="KW-1185">Reference proteome</keyword>
<evidence type="ECO:0000313" key="1">
    <source>
        <dbReference type="EMBL" id="KAH3684263.1"/>
    </source>
</evidence>
<dbReference type="AlphaFoldDB" id="A0A9P8Q537"/>
<sequence length="157" mass="17616">MNVGSNLSSPPKDSGMCFMSMYSSKSLAFLVNVILDATTGSNQFLTMFQIGGKIHGALWMNNLPNDSGRVNVWLLKGHSDHFDDQDDVVFQIFLTLLLSEMQSWSDDHDWSPELIDASHVCLLLTQLDDHTFFVLFNWNPVTVTENLLGVCLFDTPV</sequence>
<dbReference type="Proteomes" id="UP000774326">
    <property type="component" value="Unassembled WGS sequence"/>
</dbReference>
<name>A0A9P8Q537_WICPI</name>
<reference evidence="1" key="1">
    <citation type="journal article" date="2021" name="Open Biol.">
        <title>Shared evolutionary footprints suggest mitochondrial oxidative damage underlies multiple complex I losses in fungi.</title>
        <authorList>
            <person name="Schikora-Tamarit M.A."/>
            <person name="Marcet-Houben M."/>
            <person name="Nosek J."/>
            <person name="Gabaldon T."/>
        </authorList>
    </citation>
    <scope>NUCLEOTIDE SEQUENCE</scope>
    <source>
        <strain evidence="1">CBS2887</strain>
    </source>
</reference>
<reference evidence="1" key="2">
    <citation type="submission" date="2021-01" db="EMBL/GenBank/DDBJ databases">
        <authorList>
            <person name="Schikora-Tamarit M.A."/>
        </authorList>
    </citation>
    <scope>NUCLEOTIDE SEQUENCE</scope>
    <source>
        <strain evidence="1">CBS2887</strain>
    </source>
</reference>
<gene>
    <name evidence="1" type="ORF">WICPIJ_004766</name>
</gene>